<dbReference type="Proteomes" id="UP000019593">
    <property type="component" value="Chromosome"/>
</dbReference>
<dbReference type="HOGENOM" id="CLU_2719809_0_0_5"/>
<feature type="region of interest" description="Disordered" evidence="1">
    <location>
        <begin position="45"/>
        <end position="72"/>
    </location>
</feature>
<dbReference type="AlphaFoldDB" id="W8RUP8"/>
<reference evidence="3 4" key="1">
    <citation type="submission" date="2013-03" db="EMBL/GenBank/DDBJ databases">
        <authorList>
            <person name="Fiebig A."/>
            <person name="Goeker M."/>
            <person name="Klenk H.-P.P."/>
        </authorList>
    </citation>
    <scope>NUCLEOTIDE SEQUENCE [LARGE SCALE GENOMIC DNA]</scope>
    <source>
        <strain evidence="4">DSM 19469</strain>
    </source>
</reference>
<gene>
    <name evidence="3" type="ORF">roselon_02591</name>
</gene>
<keyword evidence="2" id="KW-0732">Signal</keyword>
<evidence type="ECO:0000313" key="3">
    <source>
        <dbReference type="EMBL" id="AHM04909.1"/>
    </source>
</evidence>
<evidence type="ECO:0000256" key="2">
    <source>
        <dbReference type="SAM" id="SignalP"/>
    </source>
</evidence>
<feature type="chain" id="PRO_5004912742" evidence="2">
    <location>
        <begin position="23"/>
        <end position="72"/>
    </location>
</feature>
<dbReference type="RefSeq" id="WP_025312639.1">
    <property type="nucleotide sequence ID" value="NZ_CP004372.1"/>
</dbReference>
<evidence type="ECO:0000313" key="4">
    <source>
        <dbReference type="Proteomes" id="UP000019593"/>
    </source>
</evidence>
<proteinExistence type="predicted"/>
<organism evidence="3 4">
    <name type="scientific">Roseicyclus elongatus DSM 19469</name>
    <dbReference type="NCBI Taxonomy" id="1294273"/>
    <lineage>
        <taxon>Bacteria</taxon>
        <taxon>Pseudomonadati</taxon>
        <taxon>Pseudomonadota</taxon>
        <taxon>Alphaproteobacteria</taxon>
        <taxon>Rhodobacterales</taxon>
        <taxon>Roseobacteraceae</taxon>
        <taxon>Roseicyclus</taxon>
    </lineage>
</organism>
<accession>W8RUP8</accession>
<keyword evidence="4" id="KW-1185">Reference proteome</keyword>
<evidence type="ECO:0000256" key="1">
    <source>
        <dbReference type="SAM" id="MobiDB-lite"/>
    </source>
</evidence>
<dbReference type="EMBL" id="CP004372">
    <property type="protein sequence ID" value="AHM04909.1"/>
    <property type="molecule type" value="Genomic_DNA"/>
</dbReference>
<dbReference type="STRING" id="1294273.roselon_02591"/>
<name>W8RUP8_9RHOB</name>
<feature type="signal peptide" evidence="2">
    <location>
        <begin position="1"/>
        <end position="22"/>
    </location>
</feature>
<dbReference type="KEGG" id="red:roselon_02591"/>
<sequence>MRLRFLPPSVSANLLAVLIATTATIPTHPGTPSMLEALGTRLFSDAGLTDPDRSPAADPTAMGATPMRGARP</sequence>
<protein>
    <submittedName>
        <fullName evidence="3">Uncharacterized protein</fullName>
    </submittedName>
</protein>